<sequence length="412" mass="47486">MRICFKKILAVLLLVLNTAVMQAEIFRFKFKDGESYRINSLVIEDVFVNNFFSHTAEITNRITVDISDVKPESAENRLSALHTCTFMTSERNLHKTFRWGRNYESVFRRDDLGVYTIEPKYFMPVVRNVPVFPEKDLKPGDTWEFEGEEAHDLRDGFDIQTPFRVPFTVAYTYKGEIEKGGKKYHHIIAEYNLLYNVPPQLIAKNQHKLPTLYPVRTIGYSKQDLYWDNEAGNLPKYTETFKIQLMLNSGRTLTYEGTASAEITETKKLDKAAVAEDLTQKIEELGIENTTISQTDEGITISIENIQFEADSARLLSSEKEKLQKIGRLLQDFPDKELLISGHTALRGTAAERQKLSEERADSVARYLEEIGIRDTQHLYTRGFGARRPLAPNTNEENRARNRRVEITILEK</sequence>
<evidence type="ECO:0000256" key="2">
    <source>
        <dbReference type="ARBA" id="ARBA00023136"/>
    </source>
</evidence>
<dbReference type="PRINTS" id="PR01021">
    <property type="entry name" value="OMPADOMAIN"/>
</dbReference>
<evidence type="ECO:0000256" key="5">
    <source>
        <dbReference type="SAM" id="SignalP"/>
    </source>
</evidence>
<name>A0AAE6IS73_TREPH</name>
<keyword evidence="2 4" id="KW-0472">Membrane</keyword>
<accession>A0AAE6IS73</accession>
<evidence type="ECO:0000259" key="6">
    <source>
        <dbReference type="PROSITE" id="PS51123"/>
    </source>
</evidence>
<dbReference type="CDD" id="cd07185">
    <property type="entry name" value="OmpA_C-like"/>
    <property type="match status" value="1"/>
</dbReference>
<keyword evidence="5" id="KW-0732">Signal</keyword>
<evidence type="ECO:0000313" key="8">
    <source>
        <dbReference type="Proteomes" id="UP000323594"/>
    </source>
</evidence>
<proteinExistence type="predicted"/>
<dbReference type="InterPro" id="IPR050330">
    <property type="entry name" value="Bact_OuterMem_StrucFunc"/>
</dbReference>
<keyword evidence="3" id="KW-0998">Cell outer membrane</keyword>
<dbReference type="EMBL" id="CP042817">
    <property type="protein sequence ID" value="QEJ97208.1"/>
    <property type="molecule type" value="Genomic_DNA"/>
</dbReference>
<dbReference type="AlphaFoldDB" id="A0AAE6IS73"/>
<dbReference type="Pfam" id="PF00691">
    <property type="entry name" value="OmpA"/>
    <property type="match status" value="1"/>
</dbReference>
<organism evidence="7 8">
    <name type="scientific">Treponema phagedenis</name>
    <dbReference type="NCBI Taxonomy" id="162"/>
    <lineage>
        <taxon>Bacteria</taxon>
        <taxon>Pseudomonadati</taxon>
        <taxon>Spirochaetota</taxon>
        <taxon>Spirochaetia</taxon>
        <taxon>Spirochaetales</taxon>
        <taxon>Treponemataceae</taxon>
        <taxon>Treponema</taxon>
    </lineage>
</organism>
<evidence type="ECO:0000313" key="7">
    <source>
        <dbReference type="EMBL" id="QEJ97208.1"/>
    </source>
</evidence>
<protein>
    <submittedName>
        <fullName evidence="7">OmpA family protein</fullName>
    </submittedName>
</protein>
<comment type="subcellular location">
    <subcellularLocation>
        <location evidence="1">Cell outer membrane</location>
    </subcellularLocation>
</comment>
<dbReference type="GO" id="GO:0009279">
    <property type="term" value="C:cell outer membrane"/>
    <property type="evidence" value="ECO:0007669"/>
    <property type="project" value="UniProtKB-SubCell"/>
</dbReference>
<dbReference type="Gene3D" id="3.30.1330.60">
    <property type="entry name" value="OmpA-like domain"/>
    <property type="match status" value="1"/>
</dbReference>
<dbReference type="SUPFAM" id="SSF103088">
    <property type="entry name" value="OmpA-like"/>
    <property type="match status" value="1"/>
</dbReference>
<dbReference type="GeneID" id="57753975"/>
<reference evidence="7 8" key="1">
    <citation type="submission" date="2019-08" db="EMBL/GenBank/DDBJ databases">
        <authorList>
            <person name="Kuhnert P."/>
        </authorList>
    </citation>
    <scope>NUCLEOTIDE SEQUENCE [LARGE SCALE GENOMIC DNA]</scope>
    <source>
        <strain evidence="7 8">B36.5</strain>
    </source>
</reference>
<dbReference type="Proteomes" id="UP000323594">
    <property type="component" value="Chromosome"/>
</dbReference>
<dbReference type="InterPro" id="IPR006665">
    <property type="entry name" value="OmpA-like"/>
</dbReference>
<dbReference type="InterPro" id="IPR036737">
    <property type="entry name" value="OmpA-like_sf"/>
</dbReference>
<feature type="domain" description="OmpA-like" evidence="6">
    <location>
        <begin position="295"/>
        <end position="412"/>
    </location>
</feature>
<feature type="chain" id="PRO_5042018952" evidence="5">
    <location>
        <begin position="24"/>
        <end position="412"/>
    </location>
</feature>
<dbReference type="PANTHER" id="PTHR30329:SF21">
    <property type="entry name" value="LIPOPROTEIN YIAD-RELATED"/>
    <property type="match status" value="1"/>
</dbReference>
<feature type="signal peptide" evidence="5">
    <location>
        <begin position="1"/>
        <end position="23"/>
    </location>
</feature>
<dbReference type="InterPro" id="IPR006664">
    <property type="entry name" value="OMP_bac"/>
</dbReference>
<dbReference type="PROSITE" id="PS51123">
    <property type="entry name" value="OMPA_2"/>
    <property type="match status" value="1"/>
</dbReference>
<evidence type="ECO:0000256" key="4">
    <source>
        <dbReference type="PROSITE-ProRule" id="PRU00473"/>
    </source>
</evidence>
<dbReference type="PANTHER" id="PTHR30329">
    <property type="entry name" value="STATOR ELEMENT OF FLAGELLAR MOTOR COMPLEX"/>
    <property type="match status" value="1"/>
</dbReference>
<evidence type="ECO:0000256" key="1">
    <source>
        <dbReference type="ARBA" id="ARBA00004442"/>
    </source>
</evidence>
<evidence type="ECO:0000256" key="3">
    <source>
        <dbReference type="ARBA" id="ARBA00023237"/>
    </source>
</evidence>
<gene>
    <name evidence="7" type="ORF">FUT82_03865</name>
</gene>
<dbReference type="RefSeq" id="WP_024752213.1">
    <property type="nucleotide sequence ID" value="NZ_CP027018.1"/>
</dbReference>